<dbReference type="EMBL" id="LT991978">
    <property type="protein sequence ID" value="SPK77715.1"/>
    <property type="molecule type" value="Genomic_DNA"/>
</dbReference>
<evidence type="ECO:0000313" key="2">
    <source>
        <dbReference type="Proteomes" id="UP000255505"/>
    </source>
</evidence>
<dbReference type="Proteomes" id="UP000255505">
    <property type="component" value="Plasmid III"/>
</dbReference>
<organism evidence="1 2">
    <name type="scientific">Cupriavidus taiwanensis</name>
    <dbReference type="NCBI Taxonomy" id="164546"/>
    <lineage>
        <taxon>Bacteria</taxon>
        <taxon>Pseudomonadati</taxon>
        <taxon>Pseudomonadota</taxon>
        <taxon>Betaproteobacteria</taxon>
        <taxon>Burkholderiales</taxon>
        <taxon>Burkholderiaceae</taxon>
        <taxon>Cupriavidus</taxon>
    </lineage>
</organism>
<keyword evidence="1" id="KW-0614">Plasmid</keyword>
<reference evidence="1 2" key="1">
    <citation type="submission" date="2018-01" db="EMBL/GenBank/DDBJ databases">
        <authorList>
            <person name="Gaut B.S."/>
            <person name="Morton B.R."/>
            <person name="Clegg M.T."/>
            <person name="Duvall M.R."/>
        </authorList>
    </citation>
    <scope>NUCLEOTIDE SEQUENCE [LARGE SCALE GENOMIC DNA]</scope>
    <source>
        <strain evidence="1">Cupriavidus taiwanensis LMG 19425</strain>
        <plasmid evidence="2">Plasmid iii</plasmid>
    </source>
</reference>
<dbReference type="AlphaFoldDB" id="A0A375IX36"/>
<name>A0A375IX36_9BURK</name>
<evidence type="ECO:0000313" key="1">
    <source>
        <dbReference type="EMBL" id="SPK77715.1"/>
    </source>
</evidence>
<protein>
    <submittedName>
        <fullName evidence="1">Uncharacterized protein</fullName>
    </submittedName>
</protein>
<accession>A0A375IX36</accession>
<geneLocation type="plasmid" evidence="1">
    <name>III</name>
</geneLocation>
<sequence>MLQLQDYSGGQLAKTISAQKISAMHKLDVNPAHE</sequence>
<gene>
    <name evidence="1" type="ORF">CT19425_P70055</name>
</gene>
<proteinExistence type="predicted"/>